<dbReference type="PROSITE" id="PS50880">
    <property type="entry name" value="TOPRIM"/>
    <property type="match status" value="1"/>
</dbReference>
<keyword evidence="3 12" id="KW-0808">Transferase</keyword>
<dbReference type="Gene3D" id="3.40.1360.10">
    <property type="match status" value="1"/>
</dbReference>
<sequence>MAGRIRQSDVEEVKARTNIADIVGEHVSLKSAGVGSMKGLCPFHDERSPSFHVRPQLGFYHCFGCGESGDVYTFLQRMDHVTFTEAVERLAGRIGFELHYEDGGQHEGPGNRARLLAANSAAEEWFVEQLTTPEAEVGRRFLGERGFDAEAARHFGVGFAPKSWESLTRHLRGKGFTTEELAASGLVSQGDRGVYDRFRGRLIWPIRDVTGQTVGFGARKLLEDDPGPKYLNTPETAVYHKAQVLYGLDLAKREISKTHRVVVVEGYTDVMACHLAGVTTAIATCGTAFGVDHIKVLRRVLGDDSADGEVVFTFDGDAAGQKAAMRAFAEERRFAAQTFVAVAPDGLDPCDLRLARGDAAVRSLVDTRTPMFEFVIRHTLARFDLETVEGRVAALRAAAPVVAEIRDASLRPGYTRELARMLGMELDEVTRAVRAAGSRARNGAGGGDERRSGGGAGGRDEPRAGGSGPAWPPGPGGAPARGPEDGGFDPAIAVATEDRPFSIAQLPADPATRLERDALQAMLQYPELVGEELLRHGVDCRFGNGTLAVVRDGVASVLAAASVSTSTTGAPVATRTITVDRVVAEVPPPFASIVQQLAVLPVPQRSGAELEGWARGVVGSLVDRELLRQKQELLGRLQRTDRADTATYAMIQRALVEIEGERRALRGD</sequence>
<feature type="domain" description="Toprim" evidence="15">
    <location>
        <begin position="259"/>
        <end position="344"/>
    </location>
</feature>
<keyword evidence="1 12" id="KW-0240">DNA-directed RNA polymerase</keyword>
<proteinExistence type="inferred from homology"/>
<evidence type="ECO:0000256" key="4">
    <source>
        <dbReference type="ARBA" id="ARBA00022695"/>
    </source>
</evidence>
<dbReference type="PANTHER" id="PTHR30313:SF2">
    <property type="entry name" value="DNA PRIMASE"/>
    <property type="match status" value="1"/>
</dbReference>
<dbReference type="PIRSF" id="PIRSF002811">
    <property type="entry name" value="DnaG"/>
    <property type="match status" value="1"/>
</dbReference>
<evidence type="ECO:0000256" key="8">
    <source>
        <dbReference type="ARBA" id="ARBA00022833"/>
    </source>
</evidence>
<dbReference type="InterPro" id="IPR019475">
    <property type="entry name" value="DNA_primase_DnaB-bd"/>
</dbReference>
<dbReference type="SUPFAM" id="SSF56731">
    <property type="entry name" value="DNA primase core"/>
    <property type="match status" value="1"/>
</dbReference>
<evidence type="ECO:0000256" key="5">
    <source>
        <dbReference type="ARBA" id="ARBA00022705"/>
    </source>
</evidence>
<comment type="function">
    <text evidence="12 13">RNA polymerase that catalyzes the synthesis of short RNA molecules used as primers for DNA polymerase during DNA replication.</text>
</comment>
<name>A0ABN2TWY6_9MICO</name>
<organism evidence="16 17">
    <name type="scientific">Agromyces tropicus</name>
    <dbReference type="NCBI Taxonomy" id="555371"/>
    <lineage>
        <taxon>Bacteria</taxon>
        <taxon>Bacillati</taxon>
        <taxon>Actinomycetota</taxon>
        <taxon>Actinomycetes</taxon>
        <taxon>Micrococcales</taxon>
        <taxon>Microbacteriaceae</taxon>
        <taxon>Agromyces</taxon>
    </lineage>
</organism>
<protein>
    <recommendedName>
        <fullName evidence="12 13">DNA primase</fullName>
        <ecNumber evidence="12">2.7.7.101</ecNumber>
    </recommendedName>
</protein>
<dbReference type="NCBIfam" id="TIGR01391">
    <property type="entry name" value="dnaG"/>
    <property type="match status" value="1"/>
</dbReference>
<dbReference type="PANTHER" id="PTHR30313">
    <property type="entry name" value="DNA PRIMASE"/>
    <property type="match status" value="1"/>
</dbReference>
<evidence type="ECO:0000256" key="14">
    <source>
        <dbReference type="SAM" id="MobiDB-lite"/>
    </source>
</evidence>
<dbReference type="HAMAP" id="MF_00974">
    <property type="entry name" value="DNA_primase_DnaG"/>
    <property type="match status" value="1"/>
</dbReference>
<reference evidence="16 17" key="1">
    <citation type="journal article" date="2019" name="Int. J. Syst. Evol. Microbiol.">
        <title>The Global Catalogue of Microorganisms (GCM) 10K type strain sequencing project: providing services to taxonomists for standard genome sequencing and annotation.</title>
        <authorList>
            <consortium name="The Broad Institute Genomics Platform"/>
            <consortium name="The Broad Institute Genome Sequencing Center for Infectious Disease"/>
            <person name="Wu L."/>
            <person name="Ma J."/>
        </authorList>
    </citation>
    <scope>NUCLEOTIDE SEQUENCE [LARGE SCALE GENOMIC DNA]</scope>
    <source>
        <strain evidence="16 17">JCM 15672</strain>
    </source>
</reference>
<dbReference type="InterPro" id="IPR006171">
    <property type="entry name" value="TOPRIM_dom"/>
</dbReference>
<dbReference type="InterPro" id="IPR036977">
    <property type="entry name" value="DNA_primase_Znf_CHC2"/>
</dbReference>
<dbReference type="EMBL" id="BAAAPW010000001">
    <property type="protein sequence ID" value="GAA2022748.1"/>
    <property type="molecule type" value="Genomic_DNA"/>
</dbReference>
<evidence type="ECO:0000256" key="7">
    <source>
        <dbReference type="ARBA" id="ARBA00022771"/>
    </source>
</evidence>
<dbReference type="SMART" id="SM00400">
    <property type="entry name" value="ZnF_CHCC"/>
    <property type="match status" value="1"/>
</dbReference>
<evidence type="ECO:0000259" key="15">
    <source>
        <dbReference type="PROSITE" id="PS50880"/>
    </source>
</evidence>
<feature type="zinc finger region" description="CHC2-type" evidence="12">
    <location>
        <begin position="41"/>
        <end position="65"/>
    </location>
</feature>
<dbReference type="Pfam" id="PF13662">
    <property type="entry name" value="Toprim_4"/>
    <property type="match status" value="1"/>
</dbReference>
<evidence type="ECO:0000313" key="17">
    <source>
        <dbReference type="Proteomes" id="UP001501196"/>
    </source>
</evidence>
<evidence type="ECO:0000256" key="11">
    <source>
        <dbReference type="ARBA" id="ARBA00023163"/>
    </source>
</evidence>
<feature type="compositionally biased region" description="Basic and acidic residues" evidence="14">
    <location>
        <begin position="447"/>
        <end position="463"/>
    </location>
</feature>
<comment type="subunit">
    <text evidence="12">Monomer. Interacts with DnaB.</text>
</comment>
<keyword evidence="9" id="KW-0460">Magnesium</keyword>
<comment type="cofactor">
    <cofactor evidence="12 13">
        <name>Zn(2+)</name>
        <dbReference type="ChEBI" id="CHEBI:29105"/>
    </cofactor>
    <text evidence="12 13">Binds 1 zinc ion per monomer.</text>
</comment>
<evidence type="ECO:0000256" key="9">
    <source>
        <dbReference type="ARBA" id="ARBA00022842"/>
    </source>
</evidence>
<comment type="domain">
    <text evidence="12">Contains an N-terminal zinc-binding domain, a central core domain that contains the primase activity, and a C-terminal DnaB-binding domain.</text>
</comment>
<keyword evidence="10 12" id="KW-0238">DNA-binding</keyword>
<evidence type="ECO:0000256" key="13">
    <source>
        <dbReference type="PIRNR" id="PIRNR002811"/>
    </source>
</evidence>
<comment type="similarity">
    <text evidence="12 13">Belongs to the DnaG primase family.</text>
</comment>
<dbReference type="SMART" id="SM00493">
    <property type="entry name" value="TOPRIM"/>
    <property type="match status" value="1"/>
</dbReference>
<keyword evidence="5 12" id="KW-0235">DNA replication</keyword>
<dbReference type="InterPro" id="IPR030846">
    <property type="entry name" value="DnaG_bac"/>
</dbReference>
<dbReference type="SUPFAM" id="SSF57783">
    <property type="entry name" value="Zinc beta-ribbon"/>
    <property type="match status" value="1"/>
</dbReference>
<dbReference type="EC" id="2.7.7.101" evidence="12"/>
<dbReference type="Pfam" id="PF01807">
    <property type="entry name" value="Zn_ribbon_DnaG"/>
    <property type="match status" value="1"/>
</dbReference>
<comment type="catalytic activity">
    <reaction evidence="12">
        <text>ssDNA + n NTP = ssDNA/pppN(pN)n-1 hybrid + (n-1) diphosphate.</text>
        <dbReference type="EC" id="2.7.7.101"/>
    </reaction>
</comment>
<evidence type="ECO:0000256" key="10">
    <source>
        <dbReference type="ARBA" id="ARBA00023125"/>
    </source>
</evidence>
<dbReference type="RefSeq" id="WP_344368781.1">
    <property type="nucleotide sequence ID" value="NZ_BAAAPW010000001.1"/>
</dbReference>
<dbReference type="InterPro" id="IPR006295">
    <property type="entry name" value="DNA_primase_DnaG"/>
</dbReference>
<evidence type="ECO:0000256" key="3">
    <source>
        <dbReference type="ARBA" id="ARBA00022679"/>
    </source>
</evidence>
<keyword evidence="7 12" id="KW-0863">Zinc-finger</keyword>
<dbReference type="Gene3D" id="3.90.580.10">
    <property type="entry name" value="Zinc finger, CHC2-type domain"/>
    <property type="match status" value="1"/>
</dbReference>
<accession>A0ABN2TWY6</accession>
<dbReference type="CDD" id="cd03364">
    <property type="entry name" value="TOPRIM_DnaG_primases"/>
    <property type="match status" value="1"/>
</dbReference>
<keyword evidence="6 12" id="KW-0479">Metal-binding</keyword>
<comment type="caution">
    <text evidence="16">The sequence shown here is derived from an EMBL/GenBank/DDBJ whole genome shotgun (WGS) entry which is preliminary data.</text>
</comment>
<keyword evidence="8 12" id="KW-0862">Zinc</keyword>
<gene>
    <name evidence="12 16" type="primary">dnaG</name>
    <name evidence="16" type="ORF">GCM10009819_01760</name>
</gene>
<dbReference type="InterPro" id="IPR050219">
    <property type="entry name" value="DnaG_primase"/>
</dbReference>
<keyword evidence="17" id="KW-1185">Reference proteome</keyword>
<evidence type="ECO:0000313" key="16">
    <source>
        <dbReference type="EMBL" id="GAA2022748.1"/>
    </source>
</evidence>
<dbReference type="Pfam" id="PF10410">
    <property type="entry name" value="DnaB_bind"/>
    <property type="match status" value="1"/>
</dbReference>
<evidence type="ECO:0000256" key="2">
    <source>
        <dbReference type="ARBA" id="ARBA00022515"/>
    </source>
</evidence>
<keyword evidence="4 12" id="KW-0548">Nucleotidyltransferase</keyword>
<dbReference type="InterPro" id="IPR034151">
    <property type="entry name" value="TOPRIM_DnaG_bac"/>
</dbReference>
<dbReference type="Pfam" id="PF08275">
    <property type="entry name" value="DNAG_N"/>
    <property type="match status" value="1"/>
</dbReference>
<dbReference type="InterPro" id="IPR037068">
    <property type="entry name" value="DNA_primase_core_N_sf"/>
</dbReference>
<feature type="region of interest" description="Disordered" evidence="14">
    <location>
        <begin position="437"/>
        <end position="491"/>
    </location>
</feature>
<keyword evidence="11 12" id="KW-0804">Transcription</keyword>
<dbReference type="InterPro" id="IPR013264">
    <property type="entry name" value="DNAG_N"/>
</dbReference>
<evidence type="ECO:0000256" key="6">
    <source>
        <dbReference type="ARBA" id="ARBA00022723"/>
    </source>
</evidence>
<dbReference type="Proteomes" id="UP001501196">
    <property type="component" value="Unassembled WGS sequence"/>
</dbReference>
<dbReference type="InterPro" id="IPR002694">
    <property type="entry name" value="Znf_CHC2"/>
</dbReference>
<evidence type="ECO:0000256" key="12">
    <source>
        <dbReference type="HAMAP-Rule" id="MF_00974"/>
    </source>
</evidence>
<evidence type="ECO:0000256" key="1">
    <source>
        <dbReference type="ARBA" id="ARBA00022478"/>
    </source>
</evidence>
<keyword evidence="2 12" id="KW-0639">Primosome</keyword>
<dbReference type="Gene3D" id="3.90.980.10">
    <property type="entry name" value="DNA primase, catalytic core, N-terminal domain"/>
    <property type="match status" value="1"/>
</dbReference>